<name>A0ABT3FNA1_9BACT</name>
<gene>
    <name evidence="1" type="ORF">OKA04_09870</name>
</gene>
<reference evidence="1 2" key="1">
    <citation type="submission" date="2022-10" db="EMBL/GenBank/DDBJ databases">
        <title>Luteolibacter flavescens strain MCCC 1K03193, whole genome shotgun sequencing project.</title>
        <authorList>
            <person name="Zhao G."/>
            <person name="Shen L."/>
        </authorList>
    </citation>
    <scope>NUCLEOTIDE SEQUENCE [LARGE SCALE GENOMIC DNA]</scope>
    <source>
        <strain evidence="1 2">MCCC 1K03193</strain>
    </source>
</reference>
<protein>
    <recommendedName>
        <fullName evidence="3">DNA-binding protein</fullName>
    </recommendedName>
</protein>
<accession>A0ABT3FNA1</accession>
<proteinExistence type="predicted"/>
<dbReference type="Proteomes" id="UP001207930">
    <property type="component" value="Unassembled WGS sequence"/>
</dbReference>
<keyword evidence="2" id="KW-1185">Reference proteome</keyword>
<evidence type="ECO:0000313" key="1">
    <source>
        <dbReference type="EMBL" id="MCW1885033.1"/>
    </source>
</evidence>
<evidence type="ECO:0008006" key="3">
    <source>
        <dbReference type="Google" id="ProtNLM"/>
    </source>
</evidence>
<dbReference type="RefSeq" id="WP_264500991.1">
    <property type="nucleotide sequence ID" value="NZ_JAPDDS010000004.1"/>
</dbReference>
<evidence type="ECO:0000313" key="2">
    <source>
        <dbReference type="Proteomes" id="UP001207930"/>
    </source>
</evidence>
<sequence length="94" mass="10741">MKFCDLPMLERWNALDIHLVPMIEAATKAATVSPTEEMAVAEIAERHGLSVLMMVRKLRRHGGLPYRFGTKWFIRARSYALALTAIEIEQNRAE</sequence>
<organism evidence="1 2">
    <name type="scientific">Luteolibacter flavescens</name>
    <dbReference type="NCBI Taxonomy" id="1859460"/>
    <lineage>
        <taxon>Bacteria</taxon>
        <taxon>Pseudomonadati</taxon>
        <taxon>Verrucomicrobiota</taxon>
        <taxon>Verrucomicrobiia</taxon>
        <taxon>Verrucomicrobiales</taxon>
        <taxon>Verrucomicrobiaceae</taxon>
        <taxon>Luteolibacter</taxon>
    </lineage>
</organism>
<dbReference type="EMBL" id="JAPDDS010000004">
    <property type="protein sequence ID" value="MCW1885033.1"/>
    <property type="molecule type" value="Genomic_DNA"/>
</dbReference>
<comment type="caution">
    <text evidence="1">The sequence shown here is derived from an EMBL/GenBank/DDBJ whole genome shotgun (WGS) entry which is preliminary data.</text>
</comment>